<feature type="signal peptide" evidence="1">
    <location>
        <begin position="1"/>
        <end position="26"/>
    </location>
</feature>
<dbReference type="AlphaFoldDB" id="A0A388TAH7"/>
<dbReference type="EMBL" id="BGZN01000002">
    <property type="protein sequence ID" value="GBR72687.1"/>
    <property type="molecule type" value="Genomic_DNA"/>
</dbReference>
<evidence type="ECO:0000313" key="2">
    <source>
        <dbReference type="EMBL" id="GBR72687.1"/>
    </source>
</evidence>
<dbReference type="Proteomes" id="UP000269352">
    <property type="component" value="Unassembled WGS sequence"/>
</dbReference>
<accession>A0A388TAH7</accession>
<sequence length="346" mass="38476">MRKMINKIFLLLAVLSALLSAEYTTANVLQQVAANVNSYKDLQADIKRYRARNLTDIPAAGTVATGSYYFTKHGISGNYMAVVTYNYGGELDVGKIVNGKIYDNEEDGDHYVEELQENIWTEIYPGFENYLFGLLEVTTLNELATDNYVVTAGVSVSANYEYAVLYISGNALTEIGYYVTGDLRARSIYLEYSSAGDDGDVYLKRTSYELGGGELDIIEYVQPRYEPIGNEANSFFPVADWPEEKEDEQDGENDEWLPGHNVKYEEGAELSPFAAYGVAGEEVPGHSGALQLSYTDLVLPGTNGLDFVLKRSYLSQQMNASPKPNSFRENPFRVSYPVDSAFFGQL</sequence>
<evidence type="ECO:0000313" key="3">
    <source>
        <dbReference type="Proteomes" id="UP000269352"/>
    </source>
</evidence>
<comment type="caution">
    <text evidence="2">The sequence shown here is derived from an EMBL/GenBank/DDBJ whole genome shotgun (WGS) entry which is preliminary data.</text>
</comment>
<proteinExistence type="predicted"/>
<keyword evidence="3" id="KW-1185">Reference proteome</keyword>
<name>A0A388TAH7_TERA1</name>
<reference evidence="2 3" key="1">
    <citation type="journal article" date="2019" name="ISME J.">
        <title>Genome analyses of uncultured TG2/ZB3 bacteria in 'Margulisbacteria' specifically attached to ectosymbiotic spirochetes of protists in the termite gut.</title>
        <authorList>
            <person name="Utami Y.D."/>
            <person name="Kuwahara H."/>
            <person name="Igai K."/>
            <person name="Murakami T."/>
            <person name="Sugaya K."/>
            <person name="Morikawa T."/>
            <person name="Nagura Y."/>
            <person name="Yuki M."/>
            <person name="Deevong P."/>
            <person name="Inoue T."/>
            <person name="Kihara K."/>
            <person name="Lo N."/>
            <person name="Yamada A."/>
            <person name="Ohkuma M."/>
            <person name="Hongoh Y."/>
        </authorList>
    </citation>
    <scope>NUCLEOTIDE SEQUENCE [LARGE SCALE GENOMIC DNA]</scope>
    <source>
        <strain evidence="2">NkOx7-01</strain>
    </source>
</reference>
<evidence type="ECO:0000256" key="1">
    <source>
        <dbReference type="SAM" id="SignalP"/>
    </source>
</evidence>
<organism evidence="2 3">
    <name type="scientific">Termititenax aidoneus</name>
    <dbReference type="NCBI Taxonomy" id="2218524"/>
    <lineage>
        <taxon>Bacteria</taxon>
        <taxon>Bacillati</taxon>
        <taxon>Candidatus Margulisiibacteriota</taxon>
        <taxon>Candidatus Termititenacia</taxon>
        <taxon>Candidatus Termititenacales</taxon>
        <taxon>Candidatus Termititenacaceae</taxon>
        <taxon>Candidatus Termititenax</taxon>
    </lineage>
</organism>
<gene>
    <name evidence="2" type="ORF">NO1_0185</name>
</gene>
<keyword evidence="1" id="KW-0732">Signal</keyword>
<protein>
    <submittedName>
        <fullName evidence="2">Uncharacterized protein</fullName>
    </submittedName>
</protein>
<feature type="chain" id="PRO_5017371580" evidence="1">
    <location>
        <begin position="27"/>
        <end position="346"/>
    </location>
</feature>